<protein>
    <submittedName>
        <fullName evidence="1">Uncharacterized protein</fullName>
    </submittedName>
</protein>
<sequence>MSACSPAFAIEYADDGVAATAWSAHIDLIATAFWPAKWDLLRPRQV</sequence>
<dbReference type="EMBL" id="CP060828">
    <property type="protein sequence ID" value="QNP68187.1"/>
    <property type="molecule type" value="Genomic_DNA"/>
</dbReference>
<evidence type="ECO:0000313" key="2">
    <source>
        <dbReference type="Proteomes" id="UP000516052"/>
    </source>
</evidence>
<keyword evidence="2" id="KW-1185">Reference proteome</keyword>
<dbReference type="Proteomes" id="UP000516052">
    <property type="component" value="Chromosome"/>
</dbReference>
<dbReference type="AlphaFoldDB" id="A0A7H0I5X1"/>
<organism evidence="1 2">
    <name type="scientific">Streptomyces roseirectus</name>
    <dbReference type="NCBI Taxonomy" id="2768066"/>
    <lineage>
        <taxon>Bacteria</taxon>
        <taxon>Bacillati</taxon>
        <taxon>Actinomycetota</taxon>
        <taxon>Actinomycetes</taxon>
        <taxon>Kitasatosporales</taxon>
        <taxon>Streptomycetaceae</taxon>
        <taxon>Streptomyces</taxon>
    </lineage>
</organism>
<evidence type="ECO:0000313" key="1">
    <source>
        <dbReference type="EMBL" id="QNP68187.1"/>
    </source>
</evidence>
<accession>A0A7H0I5X1</accession>
<gene>
    <name evidence="1" type="ORF">IAG44_01040</name>
</gene>
<name>A0A7H0I5X1_9ACTN</name>
<proteinExistence type="predicted"/>
<reference evidence="1 2" key="1">
    <citation type="submission" date="2020-08" db="EMBL/GenBank/DDBJ databases">
        <title>A novel species.</title>
        <authorList>
            <person name="Gao J."/>
        </authorList>
    </citation>
    <scope>NUCLEOTIDE SEQUENCE [LARGE SCALE GENOMIC DNA]</scope>
    <source>
        <strain evidence="1 2">CRXT-G-22</strain>
    </source>
</reference>
<dbReference type="KEGG" id="sroi:IAG44_01040"/>
<dbReference type="RefSeq" id="WP_187745230.1">
    <property type="nucleotide sequence ID" value="NZ_CP060828.1"/>
</dbReference>